<keyword evidence="3" id="KW-0238">DNA-binding</keyword>
<keyword evidence="7" id="KW-1185">Reference proteome</keyword>
<keyword evidence="4" id="KW-0804">Transcription</keyword>
<evidence type="ECO:0000256" key="1">
    <source>
        <dbReference type="ARBA" id="ARBA00004123"/>
    </source>
</evidence>
<accession>A0A3L6SYY1</accession>
<evidence type="ECO:0000256" key="5">
    <source>
        <dbReference type="ARBA" id="ARBA00023242"/>
    </source>
</evidence>
<dbReference type="PROSITE" id="PS51152">
    <property type="entry name" value="NFYA_HAP2_2"/>
    <property type="match status" value="1"/>
</dbReference>
<dbReference type="GO" id="GO:0005634">
    <property type="term" value="C:nucleus"/>
    <property type="evidence" value="ECO:0007669"/>
    <property type="project" value="UniProtKB-SubCell"/>
</dbReference>
<dbReference type="GO" id="GO:0003700">
    <property type="term" value="F:DNA-binding transcription factor activity"/>
    <property type="evidence" value="ECO:0007669"/>
    <property type="project" value="InterPro"/>
</dbReference>
<dbReference type="OrthoDB" id="634681at2759"/>
<dbReference type="AlphaFoldDB" id="A0A3L6SYY1"/>
<evidence type="ECO:0000313" key="7">
    <source>
        <dbReference type="Proteomes" id="UP000275267"/>
    </source>
</evidence>
<keyword evidence="2" id="KW-0805">Transcription regulation</keyword>
<dbReference type="InterPro" id="IPR001289">
    <property type="entry name" value="NFYA"/>
</dbReference>
<sequence length="350" mass="38236">MGAGFAGRWVVDVDEEGGGWWPRVDRHRNTAKASECSAPATPNMSVENNGSSEMGAGQPMAVGRKLLPPITPGGAPVFVREKQYDAIIRLRERRRRVEEARKRRALRVKKYIPRCPKGHFVRTKRNQKGANGGIMVPFRTALRDCCLPFIVASGYQEVTTVGSELQSSTTAIGFNWPFNATNEGGEHVGEVMCLRLIATNVGDANGGEVSYECEAPSNTPGMGLCWPFAETSEYYENIAEATSGSTVSISNPAGDYWPVVATNEEEENVGNVAYGSILNLESPDPTTVLRIMMGNGYSTDQVSEQFQNVARLQAPEFATVLTVMNNAGYDEATDDGHYDVHKVMTKLEGW</sequence>
<organism evidence="6 7">
    <name type="scientific">Panicum miliaceum</name>
    <name type="common">Proso millet</name>
    <name type="synonym">Broomcorn millet</name>
    <dbReference type="NCBI Taxonomy" id="4540"/>
    <lineage>
        <taxon>Eukaryota</taxon>
        <taxon>Viridiplantae</taxon>
        <taxon>Streptophyta</taxon>
        <taxon>Embryophyta</taxon>
        <taxon>Tracheophyta</taxon>
        <taxon>Spermatophyta</taxon>
        <taxon>Magnoliopsida</taxon>
        <taxon>Liliopsida</taxon>
        <taxon>Poales</taxon>
        <taxon>Poaceae</taxon>
        <taxon>PACMAD clade</taxon>
        <taxon>Panicoideae</taxon>
        <taxon>Panicodae</taxon>
        <taxon>Paniceae</taxon>
        <taxon>Panicinae</taxon>
        <taxon>Panicum</taxon>
        <taxon>Panicum sect. Panicum</taxon>
    </lineage>
</organism>
<reference evidence="7" key="1">
    <citation type="journal article" date="2019" name="Nat. Commun.">
        <title>The genome of broomcorn millet.</title>
        <authorList>
            <person name="Zou C."/>
            <person name="Miki D."/>
            <person name="Li D."/>
            <person name="Tang Q."/>
            <person name="Xiao L."/>
            <person name="Rajput S."/>
            <person name="Deng P."/>
            <person name="Jia W."/>
            <person name="Huang R."/>
            <person name="Zhang M."/>
            <person name="Sun Y."/>
            <person name="Hu J."/>
            <person name="Fu X."/>
            <person name="Schnable P.S."/>
            <person name="Li F."/>
            <person name="Zhang H."/>
            <person name="Feng B."/>
            <person name="Zhu X."/>
            <person name="Liu R."/>
            <person name="Schnable J.C."/>
            <person name="Zhu J.-K."/>
            <person name="Zhang H."/>
        </authorList>
    </citation>
    <scope>NUCLEOTIDE SEQUENCE [LARGE SCALE GENOMIC DNA]</scope>
</reference>
<keyword evidence="5" id="KW-0539">Nucleus</keyword>
<evidence type="ECO:0000256" key="4">
    <source>
        <dbReference type="ARBA" id="ARBA00023163"/>
    </source>
</evidence>
<dbReference type="GO" id="GO:0003677">
    <property type="term" value="F:DNA binding"/>
    <property type="evidence" value="ECO:0007669"/>
    <property type="project" value="UniProtKB-KW"/>
</dbReference>
<evidence type="ECO:0000313" key="6">
    <source>
        <dbReference type="EMBL" id="RLN28364.1"/>
    </source>
</evidence>
<dbReference type="STRING" id="4540.A0A3L6SYY1"/>
<gene>
    <name evidence="6" type="ORF">C2845_PM05G01410</name>
</gene>
<evidence type="ECO:0000256" key="3">
    <source>
        <dbReference type="ARBA" id="ARBA00023125"/>
    </source>
</evidence>
<dbReference type="EMBL" id="PQIB02000003">
    <property type="protein sequence ID" value="RLN28364.1"/>
    <property type="molecule type" value="Genomic_DNA"/>
</dbReference>
<name>A0A3L6SYY1_PANMI</name>
<protein>
    <recommendedName>
        <fullName evidence="8">Nuclear transcription factor Y subunit</fullName>
    </recommendedName>
</protein>
<evidence type="ECO:0000256" key="2">
    <source>
        <dbReference type="ARBA" id="ARBA00023015"/>
    </source>
</evidence>
<dbReference type="Proteomes" id="UP000275267">
    <property type="component" value="Unassembled WGS sequence"/>
</dbReference>
<comment type="caution">
    <text evidence="6">The sequence shown here is derived from an EMBL/GenBank/DDBJ whole genome shotgun (WGS) entry which is preliminary data.</text>
</comment>
<comment type="subcellular location">
    <subcellularLocation>
        <location evidence="1">Nucleus</location>
    </subcellularLocation>
</comment>
<proteinExistence type="predicted"/>
<evidence type="ECO:0008006" key="8">
    <source>
        <dbReference type="Google" id="ProtNLM"/>
    </source>
</evidence>